<reference evidence="3" key="1">
    <citation type="submission" date="2016-01" db="EMBL/GenBank/DDBJ databases">
        <authorList>
            <person name="Mitreva M."/>
            <person name="Pepin K.H."/>
            <person name="Mihindukulasuriya K.A."/>
            <person name="Fulton R."/>
            <person name="Fronick C."/>
            <person name="O'Laughlin M."/>
            <person name="Miner T."/>
            <person name="Herter B."/>
            <person name="Rosa B.A."/>
            <person name="Cordes M."/>
            <person name="Tomlinson C."/>
            <person name="Wollam A."/>
            <person name="Palsikar V.B."/>
            <person name="Mardis E.R."/>
            <person name="Wilson R.K."/>
        </authorList>
    </citation>
    <scope>NUCLEOTIDE SEQUENCE [LARGE SCALE GENOMIC DNA]</scope>
    <source>
        <strain evidence="3">MJR7716</strain>
    </source>
</reference>
<keyword evidence="1" id="KW-0472">Membrane</keyword>
<accession>A0A133Q9H1</accession>
<organism evidence="2 3">
    <name type="scientific">Prevotella corporis</name>
    <dbReference type="NCBI Taxonomy" id="28128"/>
    <lineage>
        <taxon>Bacteria</taxon>
        <taxon>Pseudomonadati</taxon>
        <taxon>Bacteroidota</taxon>
        <taxon>Bacteroidia</taxon>
        <taxon>Bacteroidales</taxon>
        <taxon>Prevotellaceae</taxon>
        <taxon>Prevotella</taxon>
    </lineage>
</organism>
<keyword evidence="3" id="KW-1185">Reference proteome</keyword>
<dbReference type="STRING" id="28128.HMPREF3226_01377"/>
<feature type="transmembrane region" description="Helical" evidence="1">
    <location>
        <begin position="48"/>
        <end position="68"/>
    </location>
</feature>
<dbReference type="PROSITE" id="PS51257">
    <property type="entry name" value="PROKAR_LIPOPROTEIN"/>
    <property type="match status" value="1"/>
</dbReference>
<dbReference type="Proteomes" id="UP000070533">
    <property type="component" value="Unassembled WGS sequence"/>
</dbReference>
<evidence type="ECO:0008006" key="4">
    <source>
        <dbReference type="Google" id="ProtNLM"/>
    </source>
</evidence>
<dbReference type="InterPro" id="IPR021768">
    <property type="entry name" value="DUF3332"/>
</dbReference>
<dbReference type="OrthoDB" id="9814441at2"/>
<evidence type="ECO:0000256" key="1">
    <source>
        <dbReference type="SAM" id="Phobius"/>
    </source>
</evidence>
<evidence type="ECO:0000313" key="2">
    <source>
        <dbReference type="EMBL" id="KXA39541.1"/>
    </source>
</evidence>
<dbReference type="PATRIC" id="fig|28128.5.peg.1400"/>
<dbReference type="Pfam" id="PF11810">
    <property type="entry name" value="DUF3332"/>
    <property type="match status" value="1"/>
</dbReference>
<dbReference type="RefSeq" id="WP_028901599.1">
    <property type="nucleotide sequence ID" value="NZ_BAAAXP010000027.1"/>
</dbReference>
<gene>
    <name evidence="2" type="ORF">HMPREF3226_01377</name>
</gene>
<sequence length="184" mass="20463">MKRKGLKTAVCLMTGTVLMSSCVGSFAMFNKLASWNKRATDSKFLNELIFIVISPAYAFAGMADALVLNTIEFWTGDNPMAKNIGKTKNIKGDDGLIYAVKYLENGYEITKPNGDVFYLTYNKTENNWYMNVDGQEKKLIHFNGDGTIKAFLNNGLTVDVTPDAMGVYQLRQAQAGTSYFMAVR</sequence>
<name>A0A133Q9H1_9BACT</name>
<proteinExistence type="predicted"/>
<keyword evidence="1" id="KW-0812">Transmembrane</keyword>
<keyword evidence="1" id="KW-1133">Transmembrane helix</keyword>
<protein>
    <recommendedName>
        <fullName evidence="4">DUF3332 domain-containing protein</fullName>
    </recommendedName>
</protein>
<dbReference type="eggNOG" id="ENOG502ZUT3">
    <property type="taxonomic scope" value="Bacteria"/>
</dbReference>
<comment type="caution">
    <text evidence="2">The sequence shown here is derived from an EMBL/GenBank/DDBJ whole genome shotgun (WGS) entry which is preliminary data.</text>
</comment>
<evidence type="ECO:0000313" key="3">
    <source>
        <dbReference type="Proteomes" id="UP000070533"/>
    </source>
</evidence>
<dbReference type="EMBL" id="LRQG01000092">
    <property type="protein sequence ID" value="KXA39541.1"/>
    <property type="molecule type" value="Genomic_DNA"/>
</dbReference>
<dbReference type="AlphaFoldDB" id="A0A133Q9H1"/>